<keyword evidence="2" id="KW-1185">Reference proteome</keyword>
<accession>A0ABM1ZS38</accession>
<proteinExistence type="predicted"/>
<dbReference type="GeneID" id="115255396"/>
<evidence type="ECO:0000313" key="1">
    <source>
        <dbReference type="EnsemblMetazoa" id="AALFPA23_021169.P31233"/>
    </source>
</evidence>
<dbReference type="EnsemblMetazoa" id="AALFPA23_021169.R31233">
    <property type="protein sequence ID" value="AALFPA23_021169.P31233"/>
    <property type="gene ID" value="AALFPA23_021169"/>
</dbReference>
<evidence type="ECO:0000313" key="2">
    <source>
        <dbReference type="Proteomes" id="UP000069940"/>
    </source>
</evidence>
<protein>
    <submittedName>
        <fullName evidence="1">Uncharacterized protein</fullName>
    </submittedName>
</protein>
<reference evidence="2" key="1">
    <citation type="journal article" date="2015" name="Proc. Natl. Acad. Sci. U.S.A.">
        <title>Genome sequence of the Asian Tiger mosquito, Aedes albopictus, reveals insights into its biology, genetics, and evolution.</title>
        <authorList>
            <person name="Chen X.G."/>
            <person name="Jiang X."/>
            <person name="Gu J."/>
            <person name="Xu M."/>
            <person name="Wu Y."/>
            <person name="Deng Y."/>
            <person name="Zhang C."/>
            <person name="Bonizzoni M."/>
            <person name="Dermauw W."/>
            <person name="Vontas J."/>
            <person name="Armbruster P."/>
            <person name="Huang X."/>
            <person name="Yang Y."/>
            <person name="Zhang H."/>
            <person name="He W."/>
            <person name="Peng H."/>
            <person name="Liu Y."/>
            <person name="Wu K."/>
            <person name="Chen J."/>
            <person name="Lirakis M."/>
            <person name="Topalis P."/>
            <person name="Van Leeuwen T."/>
            <person name="Hall A.B."/>
            <person name="Jiang X."/>
            <person name="Thorpe C."/>
            <person name="Mueller R.L."/>
            <person name="Sun C."/>
            <person name="Waterhouse R.M."/>
            <person name="Yan G."/>
            <person name="Tu Z.J."/>
            <person name="Fang X."/>
            <person name="James A.A."/>
        </authorList>
    </citation>
    <scope>NUCLEOTIDE SEQUENCE [LARGE SCALE GENOMIC DNA]</scope>
    <source>
        <strain evidence="2">Foshan</strain>
    </source>
</reference>
<dbReference type="RefSeq" id="XP_062716273.1">
    <property type="nucleotide sequence ID" value="XM_062860289.1"/>
</dbReference>
<reference evidence="1" key="2">
    <citation type="submission" date="2025-05" db="UniProtKB">
        <authorList>
            <consortium name="EnsemblMetazoa"/>
        </authorList>
    </citation>
    <scope>IDENTIFICATION</scope>
    <source>
        <strain evidence="1">Foshan</strain>
    </source>
</reference>
<organism evidence="1 2">
    <name type="scientific">Aedes albopictus</name>
    <name type="common">Asian tiger mosquito</name>
    <name type="synonym">Stegomyia albopicta</name>
    <dbReference type="NCBI Taxonomy" id="7160"/>
    <lineage>
        <taxon>Eukaryota</taxon>
        <taxon>Metazoa</taxon>
        <taxon>Ecdysozoa</taxon>
        <taxon>Arthropoda</taxon>
        <taxon>Hexapoda</taxon>
        <taxon>Insecta</taxon>
        <taxon>Pterygota</taxon>
        <taxon>Neoptera</taxon>
        <taxon>Endopterygota</taxon>
        <taxon>Diptera</taxon>
        <taxon>Nematocera</taxon>
        <taxon>Culicoidea</taxon>
        <taxon>Culicidae</taxon>
        <taxon>Culicinae</taxon>
        <taxon>Aedini</taxon>
        <taxon>Aedes</taxon>
        <taxon>Stegomyia</taxon>
    </lineage>
</organism>
<dbReference type="Proteomes" id="UP000069940">
    <property type="component" value="Unassembled WGS sequence"/>
</dbReference>
<name>A0ABM1ZS38_AEDAL</name>
<sequence length="328" mass="37264">MEHSNGSSSTRKDRIMQRLKLLEEHHRQRMAHYEEESRRSRLEYERKLGEIEQAAKVAARRIELKYRAKRKAKIDNYSREDVGEERLTVQRSLNDKTLANPICLPSMQFDGTGSDRYNLTSFIQPNISPHSTVVADDDAVVQHPEVAREITIDLVANQILPVPMVENGMFRSKEQPTSLQPVVDVRNQENLDSLVSSFQQRLTDVNNLSLCVNVAPQPCKVDESLLGREEILQRYDGKAMSPYSLPTQVNKADWLIRHGLCRSGSRREIVFIRLISPPTVISSGDDIGTVSCGSYRDDRDQLRSISDKGFDPGGVHPNVYNYVVCRVS</sequence>